<accession>A0A975DK99</accession>
<comment type="catalytic activity">
    <reaction evidence="3">
        <text>2 GTP = 3',3'-c-di-GMP + 2 diphosphate</text>
        <dbReference type="Rhea" id="RHEA:24898"/>
        <dbReference type="ChEBI" id="CHEBI:33019"/>
        <dbReference type="ChEBI" id="CHEBI:37565"/>
        <dbReference type="ChEBI" id="CHEBI:58805"/>
        <dbReference type="EC" id="2.7.7.65"/>
    </reaction>
</comment>
<dbReference type="InterPro" id="IPR011047">
    <property type="entry name" value="Quinoprotein_ADH-like_sf"/>
</dbReference>
<gene>
    <name evidence="6" type="ORF">J5O05_21185</name>
</gene>
<evidence type="ECO:0000256" key="3">
    <source>
        <dbReference type="ARBA" id="ARBA00034247"/>
    </source>
</evidence>
<protein>
    <recommendedName>
        <fullName evidence="2">diguanylate cyclase</fullName>
        <ecNumber evidence="2">2.7.7.65</ecNumber>
    </recommendedName>
</protein>
<dbReference type="SUPFAM" id="SSF55073">
    <property type="entry name" value="Nucleotide cyclase"/>
    <property type="match status" value="1"/>
</dbReference>
<dbReference type="Pfam" id="PF07495">
    <property type="entry name" value="Y_Y_Y"/>
    <property type="match status" value="1"/>
</dbReference>
<dbReference type="FunFam" id="3.30.70.270:FF:000001">
    <property type="entry name" value="Diguanylate cyclase domain protein"/>
    <property type="match status" value="1"/>
</dbReference>
<sequence>MNFGLEQKAGLYVYDAKTHQRIKQFESLAQTQINSIIKSSHDHIWFGTQQGLWIYNNGSIQELPFFSGNQYGGVRFLYEYQGQMWIGTEKGLLTQNGDSFTKVNHTILEKTFISYMGELSDGRLMVGTFQHGLFIYNGRTWQQLSVEQGLPMDNVTYAAELGSNLLWAGLQGVMNIDMGSIENGPLRHSLIVDNTGNGSQNEQNRCCNGAGSNKGISFSRESYFPTVNGLLHVYHRLLKQPAPAPRPLFERLEANGKEIFPPYQLEANERDWRLVFTVPHYGKTSGLEFRYQLVGYDATWRNATSTRDALYTNLPGGDYTFRVQVRHKGYPAWSRSTEVSLSKKRLWHETWWFNMLFTLACGGFIVLIWRLRSRSLLTRQQELEEQVAKRTTELNEVNQQLLVANEQLLIASLRDSLTGLYNRHYLSQNLEKILENVENKKRLTVVLIDIDDFKKINDEFGHAVGDEVLVAFATLLSRHCRAQDHILRWGGEEFVIIAEQDDGIGHMATRLIQTLRLTHWPHGRTLSASIGICTNPSINFGIKVFEGTLNMADKAMYMVKEQGKDGWIWIEILVPLSIESMNEVQEAPLQSLVSDPRIKIHHSTKDIVSLEERRDIGG</sequence>
<evidence type="ECO:0000313" key="7">
    <source>
        <dbReference type="Proteomes" id="UP000664904"/>
    </source>
</evidence>
<dbReference type="GO" id="GO:0043709">
    <property type="term" value="P:cell adhesion involved in single-species biofilm formation"/>
    <property type="evidence" value="ECO:0007669"/>
    <property type="project" value="TreeGrafter"/>
</dbReference>
<dbReference type="InterPro" id="IPR013783">
    <property type="entry name" value="Ig-like_fold"/>
</dbReference>
<name>A0A975DK99_9GAMM</name>
<dbReference type="InterPro" id="IPR015943">
    <property type="entry name" value="WD40/YVTN_repeat-like_dom_sf"/>
</dbReference>
<dbReference type="EMBL" id="CP072135">
    <property type="protein sequence ID" value="QTH73290.1"/>
    <property type="molecule type" value="Genomic_DNA"/>
</dbReference>
<dbReference type="Gene3D" id="2.60.40.10">
    <property type="entry name" value="Immunoglobulins"/>
    <property type="match status" value="1"/>
</dbReference>
<dbReference type="InterPro" id="IPR029787">
    <property type="entry name" value="Nucleotide_cyclase"/>
</dbReference>
<dbReference type="GO" id="GO:1902201">
    <property type="term" value="P:negative regulation of bacterial-type flagellum-dependent cell motility"/>
    <property type="evidence" value="ECO:0007669"/>
    <property type="project" value="TreeGrafter"/>
</dbReference>
<dbReference type="NCBIfam" id="TIGR00254">
    <property type="entry name" value="GGDEF"/>
    <property type="match status" value="1"/>
</dbReference>
<evidence type="ECO:0000313" key="6">
    <source>
        <dbReference type="EMBL" id="QTH73290.1"/>
    </source>
</evidence>
<evidence type="ECO:0000256" key="4">
    <source>
        <dbReference type="SAM" id="Phobius"/>
    </source>
</evidence>
<organism evidence="6 7">
    <name type="scientific">Pseudoalteromonas xiamenensis</name>
    <dbReference type="NCBI Taxonomy" id="882626"/>
    <lineage>
        <taxon>Bacteria</taxon>
        <taxon>Pseudomonadati</taxon>
        <taxon>Pseudomonadota</taxon>
        <taxon>Gammaproteobacteria</taxon>
        <taxon>Alteromonadales</taxon>
        <taxon>Pseudoalteromonadaceae</taxon>
        <taxon>Pseudoalteromonas</taxon>
    </lineage>
</organism>
<feature type="domain" description="GGDEF" evidence="5">
    <location>
        <begin position="441"/>
        <end position="572"/>
    </location>
</feature>
<dbReference type="SUPFAM" id="SSF50998">
    <property type="entry name" value="Quinoprotein alcohol dehydrogenase-like"/>
    <property type="match status" value="1"/>
</dbReference>
<keyword evidence="6" id="KW-0614">Plasmid</keyword>
<dbReference type="PANTHER" id="PTHR45138">
    <property type="entry name" value="REGULATORY COMPONENTS OF SENSORY TRANSDUCTION SYSTEM"/>
    <property type="match status" value="1"/>
</dbReference>
<comment type="cofactor">
    <cofactor evidence="1">
        <name>Mg(2+)</name>
        <dbReference type="ChEBI" id="CHEBI:18420"/>
    </cofactor>
</comment>
<dbReference type="InterPro" id="IPR000160">
    <property type="entry name" value="GGDEF_dom"/>
</dbReference>
<dbReference type="InterPro" id="IPR043128">
    <property type="entry name" value="Rev_trsase/Diguanyl_cyclase"/>
</dbReference>
<dbReference type="Gene3D" id="3.30.70.270">
    <property type="match status" value="1"/>
</dbReference>
<dbReference type="CDD" id="cd01949">
    <property type="entry name" value="GGDEF"/>
    <property type="match status" value="1"/>
</dbReference>
<evidence type="ECO:0000259" key="5">
    <source>
        <dbReference type="PROSITE" id="PS50887"/>
    </source>
</evidence>
<dbReference type="SMART" id="SM00267">
    <property type="entry name" value="GGDEF"/>
    <property type="match status" value="1"/>
</dbReference>
<keyword evidence="4" id="KW-0812">Transmembrane</keyword>
<proteinExistence type="predicted"/>
<dbReference type="EC" id="2.7.7.65" evidence="2"/>
<dbReference type="GO" id="GO:0005886">
    <property type="term" value="C:plasma membrane"/>
    <property type="evidence" value="ECO:0007669"/>
    <property type="project" value="TreeGrafter"/>
</dbReference>
<dbReference type="PROSITE" id="PS50887">
    <property type="entry name" value="GGDEF"/>
    <property type="match status" value="1"/>
</dbReference>
<dbReference type="AlphaFoldDB" id="A0A975DK99"/>
<keyword evidence="4" id="KW-1133">Transmembrane helix</keyword>
<evidence type="ECO:0000256" key="1">
    <source>
        <dbReference type="ARBA" id="ARBA00001946"/>
    </source>
</evidence>
<reference evidence="6" key="1">
    <citation type="submission" date="2021-03" db="EMBL/GenBank/DDBJ databases">
        <title>Complete Genome of Pseudoalteromonas xiamenensis STKMTI.2, a new potential marine bacterium producing anti-Vibrio compounds.</title>
        <authorList>
            <person name="Handayani D.P."/>
            <person name="Isnansetyo A."/>
            <person name="Istiqomah I."/>
            <person name="Jumina J."/>
        </authorList>
    </citation>
    <scope>NUCLEOTIDE SEQUENCE</scope>
    <source>
        <strain evidence="6">STKMTI.2</strain>
        <plasmid evidence="6">unnamed5</plasmid>
    </source>
</reference>
<keyword evidence="7" id="KW-1185">Reference proteome</keyword>
<dbReference type="PANTHER" id="PTHR45138:SF9">
    <property type="entry name" value="DIGUANYLATE CYCLASE DGCM-RELATED"/>
    <property type="match status" value="1"/>
</dbReference>
<dbReference type="Proteomes" id="UP000664904">
    <property type="component" value="Plasmid unnamed5"/>
</dbReference>
<evidence type="ECO:0000256" key="2">
    <source>
        <dbReference type="ARBA" id="ARBA00012528"/>
    </source>
</evidence>
<dbReference type="KEGG" id="pxi:J5O05_21185"/>
<feature type="transmembrane region" description="Helical" evidence="4">
    <location>
        <begin position="351"/>
        <end position="371"/>
    </location>
</feature>
<dbReference type="RefSeq" id="WP_208844909.1">
    <property type="nucleotide sequence ID" value="NZ_CP072135.1"/>
</dbReference>
<dbReference type="InterPro" id="IPR011123">
    <property type="entry name" value="Y_Y_Y"/>
</dbReference>
<dbReference type="Pfam" id="PF00990">
    <property type="entry name" value="GGDEF"/>
    <property type="match status" value="1"/>
</dbReference>
<keyword evidence="4" id="KW-0472">Membrane</keyword>
<dbReference type="Gene3D" id="2.130.10.10">
    <property type="entry name" value="YVTN repeat-like/Quinoprotein amine dehydrogenase"/>
    <property type="match status" value="1"/>
</dbReference>
<dbReference type="GO" id="GO:0052621">
    <property type="term" value="F:diguanylate cyclase activity"/>
    <property type="evidence" value="ECO:0007669"/>
    <property type="project" value="UniProtKB-EC"/>
</dbReference>
<geneLocation type="plasmid" evidence="6 7">
    <name>unnamed5</name>
</geneLocation>
<dbReference type="InterPro" id="IPR050469">
    <property type="entry name" value="Diguanylate_Cyclase"/>
</dbReference>